<proteinExistence type="predicted"/>
<evidence type="ECO:0000256" key="11">
    <source>
        <dbReference type="SAM" id="Phobius"/>
    </source>
</evidence>
<dbReference type="PANTHER" id="PTHR11537">
    <property type="entry name" value="VOLTAGE-GATED POTASSIUM CHANNEL"/>
    <property type="match status" value="1"/>
</dbReference>
<dbReference type="GO" id="GO:0001508">
    <property type="term" value="P:action potential"/>
    <property type="evidence" value="ECO:0007669"/>
    <property type="project" value="TreeGrafter"/>
</dbReference>
<evidence type="ECO:0000256" key="9">
    <source>
        <dbReference type="ARBA" id="ARBA00023136"/>
    </source>
</evidence>
<feature type="transmembrane region" description="Helical" evidence="11">
    <location>
        <begin position="12"/>
        <end position="33"/>
    </location>
</feature>
<dbReference type="InterPro" id="IPR005821">
    <property type="entry name" value="Ion_trans_dom"/>
</dbReference>
<dbReference type="PANTHER" id="PTHR11537:SF254">
    <property type="entry name" value="POTASSIUM VOLTAGE-GATED CHANNEL PROTEIN SHAB"/>
    <property type="match status" value="1"/>
</dbReference>
<keyword evidence="8" id="KW-0406">Ion transport</keyword>
<dbReference type="GO" id="GO:0005249">
    <property type="term" value="F:voltage-gated potassium channel activity"/>
    <property type="evidence" value="ECO:0007669"/>
    <property type="project" value="InterPro"/>
</dbReference>
<keyword evidence="9 11" id="KW-0472">Membrane</keyword>
<keyword evidence="6" id="KW-0630">Potassium</keyword>
<accession>A0A0H5QRG0</accession>
<dbReference type="InterPro" id="IPR028325">
    <property type="entry name" value="VG_K_chnl"/>
</dbReference>
<comment type="subcellular location">
    <subcellularLocation>
        <location evidence="1">Membrane</location>
        <topology evidence="1">Multi-pass membrane protein</topology>
    </subcellularLocation>
</comment>
<organism evidence="13">
    <name type="scientific">Spongospora subterranea</name>
    <dbReference type="NCBI Taxonomy" id="70186"/>
    <lineage>
        <taxon>Eukaryota</taxon>
        <taxon>Sar</taxon>
        <taxon>Rhizaria</taxon>
        <taxon>Endomyxa</taxon>
        <taxon>Phytomyxea</taxon>
        <taxon>Plasmodiophorida</taxon>
        <taxon>Plasmodiophoridae</taxon>
        <taxon>Spongospora</taxon>
    </lineage>
</organism>
<keyword evidence="5" id="KW-0631">Potassium channel</keyword>
<reference evidence="13" key="1">
    <citation type="submission" date="2015-04" db="EMBL/GenBank/DDBJ databases">
        <title>The genome sequence of the plant pathogenic Rhizarian Plasmodiophora brassicae reveals insights in its biotrophic life cycle and the origin of chitin synthesis.</title>
        <authorList>
            <person name="Schwelm A."/>
            <person name="Fogelqvist J."/>
            <person name="Knaust A."/>
            <person name="Julke S."/>
            <person name="Lilja T."/>
            <person name="Dhandapani V."/>
            <person name="Bonilla-Rosso G."/>
            <person name="Karlsson M."/>
            <person name="Shevchenko A."/>
            <person name="Choi S.R."/>
            <person name="Kim H.G."/>
            <person name="Park J.Y."/>
            <person name="Lim Y.P."/>
            <person name="Ludwig-Muller J."/>
            <person name="Dixelius C."/>
        </authorList>
    </citation>
    <scope>NUCLEOTIDE SEQUENCE</scope>
    <source>
        <tissue evidence="13">Potato root galls</tissue>
    </source>
</reference>
<evidence type="ECO:0000256" key="10">
    <source>
        <dbReference type="ARBA" id="ARBA00023303"/>
    </source>
</evidence>
<protein>
    <recommendedName>
        <fullName evidence="12">Ion transport domain-containing protein</fullName>
    </recommendedName>
</protein>
<evidence type="ECO:0000256" key="1">
    <source>
        <dbReference type="ARBA" id="ARBA00004141"/>
    </source>
</evidence>
<dbReference type="GO" id="GO:0008076">
    <property type="term" value="C:voltage-gated potassium channel complex"/>
    <property type="evidence" value="ECO:0007669"/>
    <property type="project" value="InterPro"/>
</dbReference>
<name>A0A0H5QRG0_9EUKA</name>
<keyword evidence="10" id="KW-0407">Ion channel</keyword>
<keyword evidence="3" id="KW-0633">Potassium transport</keyword>
<dbReference type="Pfam" id="PF00520">
    <property type="entry name" value="Ion_trans"/>
    <property type="match status" value="1"/>
</dbReference>
<dbReference type="Gene3D" id="1.10.287.70">
    <property type="match status" value="1"/>
</dbReference>
<evidence type="ECO:0000313" key="13">
    <source>
        <dbReference type="EMBL" id="CRZ04623.1"/>
    </source>
</evidence>
<dbReference type="PRINTS" id="PR00169">
    <property type="entry name" value="KCHANNEL"/>
</dbReference>
<evidence type="ECO:0000259" key="12">
    <source>
        <dbReference type="Pfam" id="PF00520"/>
    </source>
</evidence>
<feature type="domain" description="Ion transport" evidence="12">
    <location>
        <begin position="2"/>
        <end position="116"/>
    </location>
</feature>
<evidence type="ECO:0000256" key="2">
    <source>
        <dbReference type="ARBA" id="ARBA00022448"/>
    </source>
</evidence>
<feature type="transmembrane region" description="Helical" evidence="11">
    <location>
        <begin position="53"/>
        <end position="74"/>
    </location>
</feature>
<evidence type="ECO:0000256" key="3">
    <source>
        <dbReference type="ARBA" id="ARBA00022538"/>
    </source>
</evidence>
<dbReference type="SUPFAM" id="SSF81324">
    <property type="entry name" value="Voltage-gated potassium channels"/>
    <property type="match status" value="1"/>
</dbReference>
<feature type="transmembrane region" description="Helical" evidence="11">
    <location>
        <begin position="86"/>
        <end position="106"/>
    </location>
</feature>
<evidence type="ECO:0000256" key="8">
    <source>
        <dbReference type="ARBA" id="ARBA00023065"/>
    </source>
</evidence>
<keyword evidence="4 11" id="KW-0812">Transmembrane</keyword>
<keyword evidence="7 11" id="KW-1133">Transmembrane helix</keyword>
<keyword evidence="2" id="KW-0813">Transport</keyword>
<dbReference type="EMBL" id="HACM01004181">
    <property type="protein sequence ID" value="CRZ04623.1"/>
    <property type="molecule type" value="Transcribed_RNA"/>
</dbReference>
<evidence type="ECO:0000256" key="7">
    <source>
        <dbReference type="ARBA" id="ARBA00022989"/>
    </source>
</evidence>
<dbReference type="AlphaFoldDB" id="A0A0H5QRG0"/>
<evidence type="ECO:0000256" key="5">
    <source>
        <dbReference type="ARBA" id="ARBA00022826"/>
    </source>
</evidence>
<sequence length="225" mass="24408">MVVRVVSSSIQPFAMVTFMIVIVVVFYASAVYFTDSTTSDQVYIATSSKSRILGFESIPTGLYWAVSTVCTVGYGDVVPYTMPGKLIGGLAAGSGILVLAIPISIVGQKFLEENSRYQASQAAAKSASIVKMVGEAVNQLGTKLERKYGITDGFPGNNQSPQTEPTNFTTFHSQANDEYRELEAIVYRSFSRRESSVKAALADEGQTVFGQFQHILRNLMEGTPI</sequence>
<evidence type="ECO:0000256" key="6">
    <source>
        <dbReference type="ARBA" id="ARBA00022958"/>
    </source>
</evidence>
<evidence type="ECO:0000256" key="4">
    <source>
        <dbReference type="ARBA" id="ARBA00022692"/>
    </source>
</evidence>